<sequence>MNVNSCMFLLLMWTSYACASKIHHNARVTVKNEGISRFAFENSNNIFIKLLSASNITWVVINERLYYIDTTQDFRPKPVNVNLCRNDLTCAARVSVLTEGANGNLLFLCGTTDEEKTMCCSLNSTFSLTNCFDFEHYKPDINEPSLLVGDMLYFTLSEKGLYRINKNKERNIWPPSTQTEQKYLKLIAGEGQHKDKMYSFFAEKHKNKEDESDQWIPRVSQNCMNDKGGPKGQLQSSWTSMIYARLECGKRDFTQLIDVATIKTTHDTKIYALFRNYWNMSAVCVYNMTEISTIFNSSQFNANNVPVSHRPGTCVVDSTQLNGEVLTFMKERPEMKQTVKPENGPLIFRHHHYSHIQVDRVQDSTVLLLSLESGGVHKVLERPVQEPVFVIAEYLPFPHGSSIASMILHTSENLLYASSGNELIQIDLATCGVYGNECVECRLSRDPYCKWDGLQCTIAEKTAQDTNNCDKPPYDAPSRTITGANVPVISVQPSSKYFLVCPVISHHATYHWYHSGTLEECASTDEGCIYLIESMNKTHEGSYRCEYTENGITKTVSYYELSMSLSNGFIPILIPHALLLLTAFHILL</sequence>
<evidence type="ECO:0000313" key="1">
    <source>
        <dbReference type="Proteomes" id="UP000000437"/>
    </source>
</evidence>
<protein>
    <submittedName>
        <fullName evidence="2">Semaphorin-7A isoform X1</fullName>
    </submittedName>
</protein>
<proteinExistence type="predicted"/>
<dbReference type="RefSeq" id="XP_073786221.1">
    <property type="nucleotide sequence ID" value="XM_073930120.1"/>
</dbReference>
<accession>A0AC58HW62</accession>
<gene>
    <name evidence="2" type="primary">LOC100537452</name>
</gene>
<evidence type="ECO:0000313" key="2">
    <source>
        <dbReference type="RefSeq" id="XP_073786221.1"/>
    </source>
</evidence>
<organism evidence="1 2">
    <name type="scientific">Danio rerio</name>
    <name type="common">Zebrafish</name>
    <name type="synonym">Brachydanio rerio</name>
    <dbReference type="NCBI Taxonomy" id="7955"/>
    <lineage>
        <taxon>Eukaryota</taxon>
        <taxon>Metazoa</taxon>
        <taxon>Chordata</taxon>
        <taxon>Craniata</taxon>
        <taxon>Vertebrata</taxon>
        <taxon>Euteleostomi</taxon>
        <taxon>Actinopterygii</taxon>
        <taxon>Neopterygii</taxon>
        <taxon>Teleostei</taxon>
        <taxon>Ostariophysi</taxon>
        <taxon>Cypriniformes</taxon>
        <taxon>Danionidae</taxon>
        <taxon>Danioninae</taxon>
        <taxon>Danio</taxon>
    </lineage>
</organism>
<dbReference type="Proteomes" id="UP000000437">
    <property type="component" value="Chromosome 18"/>
</dbReference>
<name>A0AC58HW62_DANRE</name>
<reference evidence="2" key="1">
    <citation type="submission" date="2025-08" db="UniProtKB">
        <authorList>
            <consortium name="RefSeq"/>
        </authorList>
    </citation>
    <scope>IDENTIFICATION</scope>
    <source>
        <strain evidence="2">Tuebingen</strain>
        <tissue evidence="2">Fibroblasts and whole tissue</tissue>
    </source>
</reference>
<keyword evidence="1" id="KW-1185">Reference proteome</keyword>